<organism evidence="2">
    <name type="scientific">uncultured Chloroflexia bacterium</name>
    <dbReference type="NCBI Taxonomy" id="1672391"/>
    <lineage>
        <taxon>Bacteria</taxon>
        <taxon>Bacillati</taxon>
        <taxon>Chloroflexota</taxon>
        <taxon>Chloroflexia</taxon>
        <taxon>environmental samples</taxon>
    </lineage>
</organism>
<name>A0A6J4JL08_9CHLR</name>
<dbReference type="InterPro" id="IPR008571">
    <property type="entry name" value="HerA-like"/>
</dbReference>
<dbReference type="InterPro" id="IPR002789">
    <property type="entry name" value="HerA_central"/>
</dbReference>
<sequence>MFVQDMEGTLMELSEAPETRFRYIVWFDYTRRAINELQEGTLLAVPNFASDADTRRYSVLEVATILPMHYALEGGTGGYPGFVVEAARSAAEDWESQDAISTEETTKIRVVAIPTNLEIVETLSEDPILEPEGNMAMVGSRARILDTDYSNLVANYGIDREHERNLTVIGTMARDEKVEVLLRIEELYRTHFAIFGFTGVGKSNLLSTIVSKVLSDATEPLKLVFFDLMSEYTALLLDQLLRDDVQGRILTVGRNTLPEGLFRYLNDLRGAPPLDEATRQLSRYTLLPKALNRDRSLIEEGLKELAENRAIRIFDEAQSMTVWNLFYTDQIEYAKTRRSAKWNQRKNLVTRALRPTVNGDYKTTNFTPELAKNVRERIERELDEPEGAEFKRDGDFANHLEKLVELEKTTAVPFAAGTTLDDIVDDLNNPDHPSLWVIQSHNPNDLRKFSKQLGETIYERRRQTGLIDPLVSFVFDEADEFIRRDASGSYAESAEIAQTLARRGRKFGLGLGIATQRIRYLDTNIMAQPHTYFISKLPRRSDRQAVAEAFGVSEELLNQTFKFKKGQWLLMSHDATGLEAIPVPVQTPNANSRISEWLRDRYGAMVAP</sequence>
<dbReference type="PANTHER" id="PTHR42957">
    <property type="entry name" value="HELICASE MJ1565-RELATED"/>
    <property type="match status" value="1"/>
</dbReference>
<keyword evidence="2" id="KW-0067">ATP-binding</keyword>
<gene>
    <name evidence="2" type="ORF">AVDCRST_MAG93-3205</name>
</gene>
<evidence type="ECO:0000259" key="1">
    <source>
        <dbReference type="Pfam" id="PF01935"/>
    </source>
</evidence>
<feature type="domain" description="Helicase HerA central" evidence="1">
    <location>
        <begin position="168"/>
        <end position="431"/>
    </location>
</feature>
<reference evidence="2" key="1">
    <citation type="submission" date="2020-02" db="EMBL/GenBank/DDBJ databases">
        <authorList>
            <person name="Meier V. D."/>
        </authorList>
    </citation>
    <scope>NUCLEOTIDE SEQUENCE</scope>
    <source>
        <strain evidence="2">AVDCRST_MAG93</strain>
    </source>
</reference>
<keyword evidence="2" id="KW-0378">Hydrolase</keyword>
<dbReference type="InterPro" id="IPR027417">
    <property type="entry name" value="P-loop_NTPase"/>
</dbReference>
<dbReference type="GO" id="GO:0004386">
    <property type="term" value="F:helicase activity"/>
    <property type="evidence" value="ECO:0007669"/>
    <property type="project" value="UniProtKB-KW"/>
</dbReference>
<dbReference type="EMBL" id="CADCTR010001096">
    <property type="protein sequence ID" value="CAA9281199.1"/>
    <property type="molecule type" value="Genomic_DNA"/>
</dbReference>
<accession>A0A6J4JL08</accession>
<proteinExistence type="predicted"/>
<evidence type="ECO:0000313" key="2">
    <source>
        <dbReference type="EMBL" id="CAA9281199.1"/>
    </source>
</evidence>
<keyword evidence="2" id="KW-0547">Nucleotide-binding</keyword>
<dbReference type="PANTHER" id="PTHR42957:SF1">
    <property type="entry name" value="HELICASE MJ1565-RELATED"/>
    <property type="match status" value="1"/>
</dbReference>
<dbReference type="Gene3D" id="3.40.50.300">
    <property type="entry name" value="P-loop containing nucleotide triphosphate hydrolases"/>
    <property type="match status" value="2"/>
</dbReference>
<dbReference type="SUPFAM" id="SSF52540">
    <property type="entry name" value="P-loop containing nucleoside triphosphate hydrolases"/>
    <property type="match status" value="1"/>
</dbReference>
<dbReference type="AlphaFoldDB" id="A0A6J4JL08"/>
<protein>
    <submittedName>
        <fullName evidence="2">Bipolar DNA helicase HerA</fullName>
    </submittedName>
</protein>
<keyword evidence="2" id="KW-0347">Helicase</keyword>
<dbReference type="Pfam" id="PF01935">
    <property type="entry name" value="DUF87"/>
    <property type="match status" value="1"/>
</dbReference>